<evidence type="ECO:0000256" key="1">
    <source>
        <dbReference type="ARBA" id="ARBA00004651"/>
    </source>
</evidence>
<evidence type="ECO:0000256" key="2">
    <source>
        <dbReference type="ARBA" id="ARBA00022475"/>
    </source>
</evidence>
<feature type="transmembrane region" description="Helical" evidence="7">
    <location>
        <begin position="329"/>
        <end position="357"/>
    </location>
</feature>
<feature type="domain" description="MacB-like periplasmic core" evidence="9">
    <location>
        <begin position="24"/>
        <end position="237"/>
    </location>
</feature>
<evidence type="ECO:0000259" key="9">
    <source>
        <dbReference type="Pfam" id="PF12704"/>
    </source>
</evidence>
<evidence type="ECO:0000256" key="4">
    <source>
        <dbReference type="ARBA" id="ARBA00022989"/>
    </source>
</evidence>
<dbReference type="InterPro" id="IPR050250">
    <property type="entry name" value="Macrolide_Exporter_MacB"/>
</dbReference>
<comment type="caution">
    <text evidence="10">The sequence shown here is derived from an EMBL/GenBank/DDBJ whole genome shotgun (WGS) entry which is preliminary data.</text>
</comment>
<dbReference type="InterPro" id="IPR025857">
    <property type="entry name" value="MacB_PCD"/>
</dbReference>
<dbReference type="Pfam" id="PF02687">
    <property type="entry name" value="FtsX"/>
    <property type="match status" value="1"/>
</dbReference>
<feature type="transmembrane region" description="Helical" evidence="7">
    <location>
        <begin position="416"/>
        <end position="438"/>
    </location>
</feature>
<evidence type="ECO:0000256" key="7">
    <source>
        <dbReference type="SAM" id="Phobius"/>
    </source>
</evidence>
<dbReference type="EMBL" id="JACYTQ010000005">
    <property type="protein sequence ID" value="MBD8490146.1"/>
    <property type="molecule type" value="Genomic_DNA"/>
</dbReference>
<evidence type="ECO:0000256" key="5">
    <source>
        <dbReference type="ARBA" id="ARBA00023136"/>
    </source>
</evidence>
<feature type="transmembrane region" description="Helical" evidence="7">
    <location>
        <begin position="25"/>
        <end position="45"/>
    </location>
</feature>
<keyword evidence="3 7" id="KW-0812">Transmembrane</keyword>
<keyword evidence="5 7" id="KW-0472">Membrane</keyword>
<evidence type="ECO:0000256" key="3">
    <source>
        <dbReference type="ARBA" id="ARBA00022692"/>
    </source>
</evidence>
<dbReference type="Proteomes" id="UP000647133">
    <property type="component" value="Unassembled WGS sequence"/>
</dbReference>
<dbReference type="RefSeq" id="WP_192011023.1">
    <property type="nucleotide sequence ID" value="NZ_JACYTQ010000005.1"/>
</dbReference>
<dbReference type="PANTHER" id="PTHR30572">
    <property type="entry name" value="MEMBRANE COMPONENT OF TRANSPORTER-RELATED"/>
    <property type="match status" value="1"/>
</dbReference>
<gene>
    <name evidence="10" type="ORF">IFO69_15425</name>
</gene>
<evidence type="ECO:0000256" key="6">
    <source>
        <dbReference type="ARBA" id="ARBA00038076"/>
    </source>
</evidence>
<name>A0ABR9AP95_9BACT</name>
<evidence type="ECO:0000313" key="11">
    <source>
        <dbReference type="Proteomes" id="UP000647133"/>
    </source>
</evidence>
<dbReference type="Pfam" id="PF12704">
    <property type="entry name" value="MacB_PCD"/>
    <property type="match status" value="1"/>
</dbReference>
<feature type="transmembrane region" description="Helical" evidence="7">
    <location>
        <begin position="378"/>
        <end position="404"/>
    </location>
</feature>
<evidence type="ECO:0000259" key="8">
    <source>
        <dbReference type="Pfam" id="PF02687"/>
    </source>
</evidence>
<sequence>MFGPRLLSNFYIAFEAVMANRLRSLLTALGIIFGVAAVIAMLAIGNGAQQEILEQIKLVGVNNIIVEPIVEQVEEEVEGNGNGPGMEKNKFSPGLRMLDVEAIKEVIPGIKKISPEIILDTYIVKSGIRRSAKLVGVTPEYFEVTNFQLREGSMFTENNLINGDPVCIIGRGVQTKFFSKEDAIGKRIKCGNQWMRVIGVLEERIVSDKSIAKLGIRDFNMDVYIPVQTMLVRYKNRDMVTSGSLVSANRGGGGRVVIIGGQQQQSSSSSNVNYHQIDKLVVQVGESSMLNPTAEVLSRLLERKHYNVIDFEITIPELLLKQQQRTQNIFNIVLGAIAGISLLVGGIGIMNIMLASVMERIKEIGLRMSLGAKKTDIVHQFLFEAMMISVSGGIIGVILGIVLASLVSKFGDFPTIITIPSIMVSFSVAATVGLIFGITPAKRAASQDPITSLRYE</sequence>
<dbReference type="InterPro" id="IPR003838">
    <property type="entry name" value="ABC3_permease_C"/>
</dbReference>
<dbReference type="PANTHER" id="PTHR30572:SF4">
    <property type="entry name" value="ABC TRANSPORTER PERMEASE YTRF"/>
    <property type="match status" value="1"/>
</dbReference>
<accession>A0ABR9AP95</accession>
<comment type="subcellular location">
    <subcellularLocation>
        <location evidence="1">Cell membrane</location>
        <topology evidence="1">Multi-pass membrane protein</topology>
    </subcellularLocation>
</comment>
<reference evidence="10 11" key="1">
    <citation type="submission" date="2020-09" db="EMBL/GenBank/DDBJ databases">
        <title>Echinicola sp. CAU 1574 isolated from sand of Sido Beach.</title>
        <authorList>
            <person name="Kim W."/>
        </authorList>
    </citation>
    <scope>NUCLEOTIDE SEQUENCE [LARGE SCALE GENOMIC DNA]</scope>
    <source>
        <strain evidence="10 11">CAU 1574</strain>
    </source>
</reference>
<organism evidence="10 11">
    <name type="scientific">Echinicola arenosa</name>
    <dbReference type="NCBI Taxonomy" id="2774144"/>
    <lineage>
        <taxon>Bacteria</taxon>
        <taxon>Pseudomonadati</taxon>
        <taxon>Bacteroidota</taxon>
        <taxon>Cytophagia</taxon>
        <taxon>Cytophagales</taxon>
        <taxon>Cyclobacteriaceae</taxon>
        <taxon>Echinicola</taxon>
    </lineage>
</organism>
<protein>
    <submittedName>
        <fullName evidence="10">ABC transporter permease</fullName>
    </submittedName>
</protein>
<proteinExistence type="inferred from homology"/>
<keyword evidence="4 7" id="KW-1133">Transmembrane helix</keyword>
<comment type="similarity">
    <text evidence="6">Belongs to the ABC-4 integral membrane protein family.</text>
</comment>
<feature type="domain" description="ABC3 transporter permease C-terminal" evidence="8">
    <location>
        <begin position="336"/>
        <end position="449"/>
    </location>
</feature>
<evidence type="ECO:0000313" key="10">
    <source>
        <dbReference type="EMBL" id="MBD8490146.1"/>
    </source>
</evidence>
<keyword evidence="11" id="KW-1185">Reference proteome</keyword>
<keyword evidence="2" id="KW-1003">Cell membrane</keyword>